<name>A0A2T4Z104_9HYPH</name>
<comment type="caution">
    <text evidence="2">The sequence shown here is derived from an EMBL/GenBank/DDBJ whole genome shotgun (WGS) entry which is preliminary data.</text>
</comment>
<dbReference type="Pfam" id="PF03483">
    <property type="entry name" value="B3_4"/>
    <property type="match status" value="1"/>
</dbReference>
<keyword evidence="3" id="KW-1185">Reference proteome</keyword>
<protein>
    <submittedName>
        <fullName evidence="2">DNA/RNA-binding domain of Phe-tRNA-synthetase-like protein</fullName>
    </submittedName>
</protein>
<dbReference type="RefSeq" id="WP_108178191.1">
    <property type="nucleotide sequence ID" value="NZ_PZZL01000006.1"/>
</dbReference>
<dbReference type="OrthoDB" id="276580at2"/>
<evidence type="ECO:0000259" key="1">
    <source>
        <dbReference type="SMART" id="SM00873"/>
    </source>
</evidence>
<dbReference type="GO" id="GO:0003723">
    <property type="term" value="F:RNA binding"/>
    <property type="evidence" value="ECO:0007669"/>
    <property type="project" value="InterPro"/>
</dbReference>
<dbReference type="Gene3D" id="3.50.40.10">
    <property type="entry name" value="Phenylalanyl-trna Synthetase, Chain B, domain 3"/>
    <property type="match status" value="1"/>
</dbReference>
<dbReference type="EMBL" id="PZZL01000006">
    <property type="protein sequence ID" value="PTM53405.1"/>
    <property type="molecule type" value="Genomic_DNA"/>
</dbReference>
<dbReference type="PANTHER" id="PTHR39209:SF2">
    <property type="entry name" value="CYTOPLASMIC PROTEIN"/>
    <property type="match status" value="1"/>
</dbReference>
<proteinExistence type="predicted"/>
<accession>A0A2T4Z104</accession>
<reference evidence="2 3" key="1">
    <citation type="submission" date="2018-04" db="EMBL/GenBank/DDBJ databases">
        <title>Genomic Encyclopedia of Archaeal and Bacterial Type Strains, Phase II (KMG-II): from individual species to whole genera.</title>
        <authorList>
            <person name="Goeker M."/>
        </authorList>
    </citation>
    <scope>NUCLEOTIDE SEQUENCE [LARGE SCALE GENOMIC DNA]</scope>
    <source>
        <strain evidence="2 3">DSM 25521</strain>
    </source>
</reference>
<dbReference type="PANTHER" id="PTHR39209">
    <property type="match status" value="1"/>
</dbReference>
<dbReference type="InterPro" id="IPR020825">
    <property type="entry name" value="Phe-tRNA_synthase-like_B3/B4"/>
</dbReference>
<evidence type="ECO:0000313" key="2">
    <source>
        <dbReference type="EMBL" id="PTM53405.1"/>
    </source>
</evidence>
<feature type="domain" description="B3/B4 tRNA-binding" evidence="1">
    <location>
        <begin position="69"/>
        <end position="224"/>
    </location>
</feature>
<evidence type="ECO:0000313" key="3">
    <source>
        <dbReference type="Proteomes" id="UP000241808"/>
    </source>
</evidence>
<dbReference type="AlphaFoldDB" id="A0A2T4Z104"/>
<dbReference type="SUPFAM" id="SSF56037">
    <property type="entry name" value="PheT/TilS domain"/>
    <property type="match status" value="1"/>
</dbReference>
<sequence length="242" mass="26073">MSLKQTPVTLTIAELTERFPDFRVAVLVCEGLAIPASRPPALDALIAEREAEARMSYAGTDLSAIPGIAAWRAAYKGFGIKKTSYRCSVERLMKNALAERPLPAINPFVDAYNAASLAAVACVGADDLDKAEGPFAFRFARPDDTFIDMATEAGEDPNDPPKDGEVVYAGAGHVLCRRWNWRQDARSIITPSTQRAIVTVQTNGWGHVEAAAADAADLITRFCGGRVTTAIADQDRPTVTFD</sequence>
<dbReference type="Proteomes" id="UP000241808">
    <property type="component" value="Unassembled WGS sequence"/>
</dbReference>
<dbReference type="InterPro" id="IPR005146">
    <property type="entry name" value="B3/B4_tRNA-bd"/>
</dbReference>
<dbReference type="SMART" id="SM00873">
    <property type="entry name" value="B3_4"/>
    <property type="match status" value="1"/>
</dbReference>
<organism evidence="2 3">
    <name type="scientific">Phreatobacter oligotrophus</name>
    <dbReference type="NCBI Taxonomy" id="1122261"/>
    <lineage>
        <taxon>Bacteria</taxon>
        <taxon>Pseudomonadati</taxon>
        <taxon>Pseudomonadota</taxon>
        <taxon>Alphaproteobacteria</taxon>
        <taxon>Hyphomicrobiales</taxon>
        <taxon>Phreatobacteraceae</taxon>
        <taxon>Phreatobacter</taxon>
    </lineage>
</organism>
<dbReference type="GO" id="GO:0004826">
    <property type="term" value="F:phenylalanine-tRNA ligase activity"/>
    <property type="evidence" value="ECO:0007669"/>
    <property type="project" value="InterPro"/>
</dbReference>
<gene>
    <name evidence="2" type="ORF">C8P69_10658</name>
</gene>